<dbReference type="InterPro" id="IPR003808">
    <property type="entry name" value="Fe-S_metab-assoc_dom"/>
</dbReference>
<reference evidence="4" key="2">
    <citation type="submission" date="2022-03" db="EMBL/GenBank/DDBJ databases">
        <title>Draft title - Genomic analysis of global carrot germplasm unveils the trajectory of domestication and the origin of high carotenoid orange carrot.</title>
        <authorList>
            <person name="Iorizzo M."/>
            <person name="Ellison S."/>
            <person name="Senalik D."/>
            <person name="Macko-Podgorni A."/>
            <person name="Grzebelus D."/>
            <person name="Bostan H."/>
            <person name="Rolling W."/>
            <person name="Curaba J."/>
            <person name="Simon P."/>
        </authorList>
    </citation>
    <scope>NUCLEOTIDE SEQUENCE</scope>
    <source>
        <tissue evidence="4">Leaf</tissue>
    </source>
</reference>
<evidence type="ECO:0000313" key="4">
    <source>
        <dbReference type="EMBL" id="WOG88721.1"/>
    </source>
</evidence>
<dbReference type="SUPFAM" id="SSF82649">
    <property type="entry name" value="SufE/NifU"/>
    <property type="match status" value="1"/>
</dbReference>
<dbReference type="PANTHER" id="PTHR43597">
    <property type="entry name" value="SULFUR ACCEPTOR PROTEIN CSDE"/>
    <property type="match status" value="1"/>
</dbReference>
<dbReference type="EMBL" id="CP093344">
    <property type="protein sequence ID" value="WOG88721.1"/>
    <property type="molecule type" value="Genomic_DNA"/>
</dbReference>
<protein>
    <recommendedName>
        <fullName evidence="3">Fe-S metabolism associated domain-containing protein</fullName>
    </recommendedName>
</protein>
<reference evidence="4" key="1">
    <citation type="journal article" date="2016" name="Nat. Genet.">
        <title>A high-quality carrot genome assembly provides new insights into carotenoid accumulation and asterid genome evolution.</title>
        <authorList>
            <person name="Iorizzo M."/>
            <person name="Ellison S."/>
            <person name="Senalik D."/>
            <person name="Zeng P."/>
            <person name="Satapoomin P."/>
            <person name="Huang J."/>
            <person name="Bowman M."/>
            <person name="Iovene M."/>
            <person name="Sanseverino W."/>
            <person name="Cavagnaro P."/>
            <person name="Yildiz M."/>
            <person name="Macko-Podgorni A."/>
            <person name="Moranska E."/>
            <person name="Grzebelus E."/>
            <person name="Grzebelus D."/>
            <person name="Ashrafi H."/>
            <person name="Zheng Z."/>
            <person name="Cheng S."/>
            <person name="Spooner D."/>
            <person name="Van Deynze A."/>
            <person name="Simon P."/>
        </authorList>
    </citation>
    <scope>NUCLEOTIDE SEQUENCE</scope>
    <source>
        <tissue evidence="4">Leaf</tissue>
    </source>
</reference>
<proteinExistence type="inferred from homology"/>
<dbReference type="AlphaFoldDB" id="A0AAF0WHN1"/>
<evidence type="ECO:0000313" key="5">
    <source>
        <dbReference type="Proteomes" id="UP000077755"/>
    </source>
</evidence>
<sequence length="219" mass="24432">MYSLVSQSSSPPSLTSSSSIPSICMNKHIQINPRNQNSRKHKPFSIKCKHPICSPRIINPSVNSSDNVARKVNCLIAEFKSLKEPIDRVKTLLHYATLLPFLDESIRSEENKVPGCTAQVWLEVKMDFEGFMRFRVDSDSEITKGFASCLIWLLDGASPEEVVAVKAEDLAEMNVGILPANSRVNTWNTVLLSMQKRTIALAEQRFGDSSKSLALFTCK</sequence>
<accession>A0AAF0WHN1</accession>
<evidence type="ECO:0000256" key="1">
    <source>
        <dbReference type="ARBA" id="ARBA00010282"/>
    </source>
</evidence>
<dbReference type="Gene3D" id="3.90.1010.10">
    <property type="match status" value="1"/>
</dbReference>
<dbReference type="Proteomes" id="UP000077755">
    <property type="component" value="Chromosome 2"/>
</dbReference>
<keyword evidence="5" id="KW-1185">Reference proteome</keyword>
<feature type="domain" description="Fe-S metabolism associated" evidence="3">
    <location>
        <begin position="77"/>
        <end position="196"/>
    </location>
</feature>
<comment type="similarity">
    <text evidence="1">Belongs to the SufE family.</text>
</comment>
<dbReference type="PANTHER" id="PTHR43597:SF5">
    <property type="entry name" value="SUFE-LIKE PROTEIN 2, CHLOROPLASTIC"/>
    <property type="match status" value="1"/>
</dbReference>
<dbReference type="Pfam" id="PF02657">
    <property type="entry name" value="SufE"/>
    <property type="match status" value="1"/>
</dbReference>
<feature type="region of interest" description="Disordered" evidence="2">
    <location>
        <begin position="1"/>
        <end position="20"/>
    </location>
</feature>
<organism evidence="4 5">
    <name type="scientific">Daucus carota subsp. sativus</name>
    <name type="common">Carrot</name>
    <dbReference type="NCBI Taxonomy" id="79200"/>
    <lineage>
        <taxon>Eukaryota</taxon>
        <taxon>Viridiplantae</taxon>
        <taxon>Streptophyta</taxon>
        <taxon>Embryophyta</taxon>
        <taxon>Tracheophyta</taxon>
        <taxon>Spermatophyta</taxon>
        <taxon>Magnoliopsida</taxon>
        <taxon>eudicotyledons</taxon>
        <taxon>Gunneridae</taxon>
        <taxon>Pentapetalae</taxon>
        <taxon>asterids</taxon>
        <taxon>campanulids</taxon>
        <taxon>Apiales</taxon>
        <taxon>Apiaceae</taxon>
        <taxon>Apioideae</taxon>
        <taxon>Scandiceae</taxon>
        <taxon>Daucinae</taxon>
        <taxon>Daucus</taxon>
        <taxon>Daucus sect. Daucus</taxon>
    </lineage>
</organism>
<evidence type="ECO:0000256" key="2">
    <source>
        <dbReference type="SAM" id="MobiDB-lite"/>
    </source>
</evidence>
<evidence type="ECO:0000259" key="3">
    <source>
        <dbReference type="Pfam" id="PF02657"/>
    </source>
</evidence>
<gene>
    <name evidence="4" type="ORF">DCAR_0207956</name>
</gene>
<name>A0AAF0WHN1_DAUCS</name>